<proteinExistence type="predicted"/>
<sequence>MTGSRRQGAPYVVHKDRPAIGARIWLVWALALFGCATVLTWWWLPGSLGAGTLIVPLLFCAVPLMISGLRLGRRTLVRVDRRGIRLGDRPIPWREIGAILVTRAERDQGRGEIGVVQQVRRGERRGERLRTISFEPGQVDLRAFARAARAYGPKGTVVIEARDGSRKVVPA</sequence>
<comment type="caution">
    <text evidence="2">The sequence shown here is derived from an EMBL/GenBank/DDBJ whole genome shotgun (WGS) entry which is preliminary data.</text>
</comment>
<dbReference type="EMBL" id="PVZC01000006">
    <property type="protein sequence ID" value="PRX97014.1"/>
    <property type="molecule type" value="Genomic_DNA"/>
</dbReference>
<keyword evidence="1" id="KW-0472">Membrane</keyword>
<dbReference type="PROSITE" id="PS51257">
    <property type="entry name" value="PROKAR_LIPOPROTEIN"/>
    <property type="match status" value="1"/>
</dbReference>
<feature type="transmembrane region" description="Helical" evidence="1">
    <location>
        <begin position="24"/>
        <end position="44"/>
    </location>
</feature>
<gene>
    <name evidence="2" type="ORF">CLV72_10650</name>
</gene>
<keyword evidence="3" id="KW-1185">Reference proteome</keyword>
<feature type="transmembrane region" description="Helical" evidence="1">
    <location>
        <begin position="50"/>
        <end position="72"/>
    </location>
</feature>
<name>A0A2T0PZQ4_9ACTN</name>
<dbReference type="AlphaFoldDB" id="A0A2T0PZQ4"/>
<keyword evidence="1" id="KW-0812">Transmembrane</keyword>
<accession>A0A2T0PZQ4</accession>
<evidence type="ECO:0000256" key="1">
    <source>
        <dbReference type="SAM" id="Phobius"/>
    </source>
</evidence>
<dbReference type="RefSeq" id="WP_106248640.1">
    <property type="nucleotide sequence ID" value="NZ_PVZC01000006.1"/>
</dbReference>
<dbReference type="OrthoDB" id="8266027at2"/>
<keyword evidence="1" id="KW-1133">Transmembrane helix</keyword>
<organism evidence="2 3">
    <name type="scientific">Allonocardiopsis opalescens</name>
    <dbReference type="NCBI Taxonomy" id="1144618"/>
    <lineage>
        <taxon>Bacteria</taxon>
        <taxon>Bacillati</taxon>
        <taxon>Actinomycetota</taxon>
        <taxon>Actinomycetes</taxon>
        <taxon>Streptosporangiales</taxon>
        <taxon>Allonocardiopsis</taxon>
    </lineage>
</organism>
<evidence type="ECO:0000313" key="3">
    <source>
        <dbReference type="Proteomes" id="UP000237846"/>
    </source>
</evidence>
<dbReference type="Proteomes" id="UP000237846">
    <property type="component" value="Unassembled WGS sequence"/>
</dbReference>
<evidence type="ECO:0000313" key="2">
    <source>
        <dbReference type="EMBL" id="PRX97014.1"/>
    </source>
</evidence>
<reference evidence="2 3" key="1">
    <citation type="submission" date="2018-03" db="EMBL/GenBank/DDBJ databases">
        <title>Genomic Encyclopedia of Archaeal and Bacterial Type Strains, Phase II (KMG-II): from individual species to whole genera.</title>
        <authorList>
            <person name="Goeker M."/>
        </authorList>
    </citation>
    <scope>NUCLEOTIDE SEQUENCE [LARGE SCALE GENOMIC DNA]</scope>
    <source>
        <strain evidence="2 3">DSM 45601</strain>
    </source>
</reference>
<protein>
    <submittedName>
        <fullName evidence="2">Uncharacterized protein</fullName>
    </submittedName>
</protein>